<dbReference type="InterPro" id="IPR013730">
    <property type="entry name" value="Fyv7/TAP26"/>
</dbReference>
<organism evidence="3">
    <name type="scientific">Trypanosoma congolense (strain IL3000)</name>
    <dbReference type="NCBI Taxonomy" id="1068625"/>
    <lineage>
        <taxon>Eukaryota</taxon>
        <taxon>Discoba</taxon>
        <taxon>Euglenozoa</taxon>
        <taxon>Kinetoplastea</taxon>
        <taxon>Metakinetoplastina</taxon>
        <taxon>Trypanosomatida</taxon>
        <taxon>Trypanosomatidae</taxon>
        <taxon>Trypanosoma</taxon>
        <taxon>Nannomonas</taxon>
    </lineage>
</organism>
<evidence type="ECO:0000313" key="3">
    <source>
        <dbReference type="EMBL" id="CCC95983.1"/>
    </source>
</evidence>
<dbReference type="AlphaFoldDB" id="G0V2W0"/>
<feature type="compositionally biased region" description="Low complexity" evidence="2">
    <location>
        <begin position="1"/>
        <end position="13"/>
    </location>
</feature>
<proteinExistence type="predicted"/>
<evidence type="ECO:0000256" key="2">
    <source>
        <dbReference type="SAM" id="MobiDB-lite"/>
    </source>
</evidence>
<sequence>MMEPTSNSSANDASARRPPPMMRAERQVAFRRKVRNELLLSGRERRDAERKRMEEYRRLCKAEGIKSQRLEEYDAKRKEASAKLSERLQQIDYDQSLTNTEKRKRKFNVKRNYAAKTVTDLMEKEEKRFNSLTKVEKLREKRQGEIEAAKAAKKEREETKAKLIRQRIAQNALYAQRTKKGQPVMSSRVEALLNKIQQSHDQ</sequence>
<protein>
    <submittedName>
        <fullName evidence="3">Uncharacterized protein TCIL3000_11_15000</fullName>
    </submittedName>
</protein>
<dbReference type="VEuPathDB" id="TriTrypDB:TcIL3000.11.15000"/>
<keyword evidence="1" id="KW-0175">Coiled coil</keyword>
<gene>
    <name evidence="3" type="ORF">TCIL3000_11_15000</name>
</gene>
<name>G0V2W0_TRYCI</name>
<accession>G0V2W0</accession>
<feature type="region of interest" description="Disordered" evidence="2">
    <location>
        <begin position="1"/>
        <end position="26"/>
    </location>
</feature>
<feature type="coiled-coil region" evidence="1">
    <location>
        <begin position="135"/>
        <end position="166"/>
    </location>
</feature>
<dbReference type="EMBL" id="HE575324">
    <property type="protein sequence ID" value="CCC95983.1"/>
    <property type="molecule type" value="Genomic_DNA"/>
</dbReference>
<evidence type="ECO:0000256" key="1">
    <source>
        <dbReference type="SAM" id="Coils"/>
    </source>
</evidence>
<reference evidence="3" key="1">
    <citation type="journal article" date="2012" name="Proc. Natl. Acad. Sci. U.S.A.">
        <title>Antigenic diversity is generated by distinct evolutionary mechanisms in African trypanosome species.</title>
        <authorList>
            <person name="Jackson A.P."/>
            <person name="Berry A."/>
            <person name="Aslett M."/>
            <person name="Allison H.C."/>
            <person name="Burton P."/>
            <person name="Vavrova-Anderson J."/>
            <person name="Brown R."/>
            <person name="Browne H."/>
            <person name="Corton N."/>
            <person name="Hauser H."/>
            <person name="Gamble J."/>
            <person name="Gilderthorp R."/>
            <person name="Marcello L."/>
            <person name="McQuillan J."/>
            <person name="Otto T.D."/>
            <person name="Quail M.A."/>
            <person name="Sanders M.J."/>
            <person name="van Tonder A."/>
            <person name="Ginger M.L."/>
            <person name="Field M.C."/>
            <person name="Barry J.D."/>
            <person name="Hertz-Fowler C."/>
            <person name="Berriman M."/>
        </authorList>
    </citation>
    <scope>NUCLEOTIDE SEQUENCE</scope>
    <source>
        <strain evidence="3">IL3000</strain>
    </source>
</reference>
<dbReference type="Pfam" id="PF08524">
    <property type="entry name" value="rRNA_processing"/>
    <property type="match status" value="1"/>
</dbReference>